<comment type="similarity">
    <text evidence="1">Belongs to the Mg-chelatase subunits D/I family. ComM subfamily.</text>
</comment>
<dbReference type="PANTHER" id="PTHR32039">
    <property type="entry name" value="MAGNESIUM-CHELATASE SUBUNIT CHLI"/>
    <property type="match status" value="1"/>
</dbReference>
<name>A0ABW9G7T9_9GAMM</name>
<sequence>MEKLAIINSRASVGLDAPLVTIEVHLGNGLPAFTLVGLPEASVREARERVRSALLTCGFDFPAARITVNLAPADLPKEGGRFDVAIAVGILVASGQLPEHPLHNLELLGELALSGEIRHIPGAISAAIATTAAQHKLVLPEPDASAAARVENARIYAPTSLSELVAWLHGQQSLPLIQPHPLPEQSTLQQVGDLRDVIGQNGAKRALLIAAAARHNLLMLGPPGTGKTMLASRLAGILPPLTSQQAIDVAAIYSLSDRERALNIWQNPPFRSPHHSASAVALVGGGSKPRPGEISLAHHGVLFLDEMAEFPRTVLDALRQPLESGQVHISRAMSQVSFPADFQLIGAFNPSPSGYYQGSQARSNVDQILRYLSRLSGPLLDRFDLSVEVTTLPTGSLSQGPSGQSSKELRQQVYQAHQRQISRQGCLNSQLSGGQLRDIAPLNNPDATFLEQTISQLGLSIRAYHRIWKVALTIADLAQQPLTRAHLVEALGYRAMDRLLSRLTRA</sequence>
<accession>A0ABW9G7T9</accession>
<dbReference type="SUPFAM" id="SSF52540">
    <property type="entry name" value="P-loop containing nucleoside triphosphate hydrolases"/>
    <property type="match status" value="1"/>
</dbReference>
<dbReference type="RefSeq" id="WP_408623694.1">
    <property type="nucleotide sequence ID" value="NZ_JBEQCT010000004.1"/>
</dbReference>
<reference evidence="3 4" key="1">
    <citation type="journal article" date="2013" name="Int. J. Syst. Evol. Microbiol.">
        <title>Celerinatantimonas yamalensis sp. nov., a cold-adapted diazotrophic bacterium from a cold permafrost brine.</title>
        <authorList>
            <person name="Shcherbakova V."/>
            <person name="Chuvilskaya N."/>
            <person name="Rivkina E."/>
            <person name="Demidov N."/>
            <person name="Uchaeva V."/>
            <person name="Suetin S."/>
            <person name="Suzina N."/>
            <person name="Gilichinsky D."/>
        </authorList>
    </citation>
    <scope>NUCLEOTIDE SEQUENCE [LARGE SCALE GENOMIC DNA]</scope>
    <source>
        <strain evidence="3 4">C7</strain>
    </source>
</reference>
<dbReference type="InterPro" id="IPR025158">
    <property type="entry name" value="Mg_chelat-rel_C"/>
</dbReference>
<dbReference type="InterPro" id="IPR014721">
    <property type="entry name" value="Ribsml_uS5_D2-typ_fold_subgr"/>
</dbReference>
<proteinExistence type="inferred from homology"/>
<dbReference type="Pfam" id="PF01078">
    <property type="entry name" value="Mg_chelatase"/>
    <property type="match status" value="1"/>
</dbReference>
<dbReference type="InterPro" id="IPR004482">
    <property type="entry name" value="Mg_chelat-rel"/>
</dbReference>
<dbReference type="Gene3D" id="3.40.50.300">
    <property type="entry name" value="P-loop containing nucleotide triphosphate hydrolases"/>
    <property type="match status" value="1"/>
</dbReference>
<evidence type="ECO:0000313" key="3">
    <source>
        <dbReference type="EMBL" id="MFM2485459.1"/>
    </source>
</evidence>
<dbReference type="NCBIfam" id="NF007365">
    <property type="entry name" value="PRK09862.1"/>
    <property type="match status" value="1"/>
</dbReference>
<dbReference type="SUPFAM" id="SSF54211">
    <property type="entry name" value="Ribosomal protein S5 domain 2-like"/>
    <property type="match status" value="1"/>
</dbReference>
<organism evidence="3 4">
    <name type="scientific">Celerinatantimonas yamalensis</name>
    <dbReference type="NCBI Taxonomy" id="559956"/>
    <lineage>
        <taxon>Bacteria</taxon>
        <taxon>Pseudomonadati</taxon>
        <taxon>Pseudomonadota</taxon>
        <taxon>Gammaproteobacteria</taxon>
        <taxon>Celerinatantimonadaceae</taxon>
        <taxon>Celerinatantimonas</taxon>
    </lineage>
</organism>
<dbReference type="SMART" id="SM00382">
    <property type="entry name" value="AAA"/>
    <property type="match status" value="1"/>
</dbReference>
<dbReference type="InterPro" id="IPR020568">
    <property type="entry name" value="Ribosomal_Su5_D2-typ_SF"/>
</dbReference>
<evidence type="ECO:0000313" key="4">
    <source>
        <dbReference type="Proteomes" id="UP001629953"/>
    </source>
</evidence>
<gene>
    <name evidence="3" type="ORF">ABUE30_10370</name>
</gene>
<dbReference type="InterPro" id="IPR027417">
    <property type="entry name" value="P-loop_NTPase"/>
</dbReference>
<dbReference type="InterPro" id="IPR045006">
    <property type="entry name" value="CHLI-like"/>
</dbReference>
<dbReference type="InterPro" id="IPR000523">
    <property type="entry name" value="Mg_chelatse_chII-like_cat_dom"/>
</dbReference>
<dbReference type="PANTHER" id="PTHR32039:SF7">
    <property type="entry name" value="COMPETENCE PROTEIN COMM"/>
    <property type="match status" value="1"/>
</dbReference>
<comment type="caution">
    <text evidence="3">The sequence shown here is derived from an EMBL/GenBank/DDBJ whole genome shotgun (WGS) entry which is preliminary data.</text>
</comment>
<dbReference type="NCBIfam" id="TIGR00368">
    <property type="entry name" value="YifB family Mg chelatase-like AAA ATPase"/>
    <property type="match status" value="1"/>
</dbReference>
<dbReference type="Proteomes" id="UP001629953">
    <property type="component" value="Unassembled WGS sequence"/>
</dbReference>
<feature type="domain" description="AAA+ ATPase" evidence="2">
    <location>
        <begin position="213"/>
        <end position="393"/>
    </location>
</feature>
<dbReference type="Pfam" id="PF13541">
    <property type="entry name" value="ChlI"/>
    <property type="match status" value="1"/>
</dbReference>
<keyword evidence="4" id="KW-1185">Reference proteome</keyword>
<dbReference type="Gene3D" id="3.30.230.10">
    <property type="match status" value="1"/>
</dbReference>
<evidence type="ECO:0000259" key="2">
    <source>
        <dbReference type="SMART" id="SM00382"/>
    </source>
</evidence>
<dbReference type="Pfam" id="PF13335">
    <property type="entry name" value="Mg_chelatase_C"/>
    <property type="match status" value="1"/>
</dbReference>
<protein>
    <submittedName>
        <fullName evidence="3">YifB family Mg chelatase-like AAA ATPase</fullName>
    </submittedName>
</protein>
<dbReference type="InterPro" id="IPR003593">
    <property type="entry name" value="AAA+_ATPase"/>
</dbReference>
<dbReference type="EMBL" id="JBEQCT010000004">
    <property type="protein sequence ID" value="MFM2485459.1"/>
    <property type="molecule type" value="Genomic_DNA"/>
</dbReference>
<evidence type="ECO:0000256" key="1">
    <source>
        <dbReference type="ARBA" id="ARBA00006354"/>
    </source>
</evidence>